<dbReference type="InterPro" id="IPR039424">
    <property type="entry name" value="SBP_5"/>
</dbReference>
<accession>Q2RT28</accession>
<dbReference type="PANTHER" id="PTHR30290">
    <property type="entry name" value="PERIPLASMIC BINDING COMPONENT OF ABC TRANSPORTER"/>
    <property type="match status" value="1"/>
</dbReference>
<dbReference type="CDD" id="cd08512">
    <property type="entry name" value="PBP2_NikA_DppA_OppA_like_7"/>
    <property type="match status" value="1"/>
</dbReference>
<evidence type="ECO:0000313" key="6">
    <source>
        <dbReference type="Proteomes" id="UP000001929"/>
    </source>
</evidence>
<evidence type="ECO:0000256" key="2">
    <source>
        <dbReference type="ARBA" id="ARBA00005695"/>
    </source>
</evidence>
<keyword evidence="3" id="KW-0732">Signal</keyword>
<comment type="similarity">
    <text evidence="2">Belongs to the bacterial solute-binding protein 5 family.</text>
</comment>
<gene>
    <name evidence="5" type="ordered locus">Rru_A1917</name>
</gene>
<dbReference type="Gene3D" id="3.90.76.10">
    <property type="entry name" value="Dipeptide-binding Protein, Domain 1"/>
    <property type="match status" value="1"/>
</dbReference>
<proteinExistence type="inferred from homology"/>
<dbReference type="PANTHER" id="PTHR30290:SF34">
    <property type="entry name" value="ABC TRANSPORTER, PERIPLASMIC OLIGO-PEPTIDE BINDING PROTEIN, PUTATIVE-RELATED"/>
    <property type="match status" value="1"/>
</dbReference>
<comment type="subcellular location">
    <subcellularLocation>
        <location evidence="1">Periplasm</location>
    </subcellularLocation>
</comment>
<dbReference type="PhylomeDB" id="Q2RT28"/>
<evidence type="ECO:0000256" key="3">
    <source>
        <dbReference type="SAM" id="SignalP"/>
    </source>
</evidence>
<dbReference type="Proteomes" id="UP000001929">
    <property type="component" value="Chromosome"/>
</dbReference>
<name>Q2RT28_RHORT</name>
<sequence>MKQFLKASVFTLSIALTPFATVHAATPKDTLVMAWVFDDIVTLDPAEIYEVSGSEFMANVYDRLVTLDEKDPSKLRNVIAESWSVSEDGKTFTFKIRPNNTFFSGNPVTGEDVEFSVERYVLLDKNPAFIMNQFGLTKENVRDKVRLVDPMTVEIELDQAYAPSFFLNCVSYTTAVVDKKEVLSHEENGDFGNGWLKRNYAGSGPFFLKAWKPNESLVLEANPKYFDGAPTIKRVLAKNVVESATQQLLLEKGDVDVARNLTGDQLAAVRKNADITIDAETKATLWYMGLNVKNPILAKPEVRQAMKYLVDYKGMADSIFAGTGTIHQTFVPSRQLGALDETPFSFDLAKAKELLAKAGLPDGFSVTMDTTNKSETRNLADAIQSSMSKAGIKIELKVADNKTTLTRYRASEHDIYIGQWGSDYWDPHSNTDGYLNAPLAKRNQWEVPGLVDKVFAARDEKDPVKRAQMYKDLQSMALEESPYVIILQQVENAAVRKEVKGFVLGPTFDLNLYRHVTK</sequence>
<protein>
    <submittedName>
        <fullName evidence="5">Extracellular solute-binding protein, family 5</fullName>
    </submittedName>
</protein>
<dbReference type="GO" id="GO:0015833">
    <property type="term" value="P:peptide transport"/>
    <property type="evidence" value="ECO:0007669"/>
    <property type="project" value="TreeGrafter"/>
</dbReference>
<keyword evidence="6" id="KW-1185">Reference proteome</keyword>
<dbReference type="PIRSF" id="PIRSF002741">
    <property type="entry name" value="MppA"/>
    <property type="match status" value="1"/>
</dbReference>
<feature type="chain" id="PRO_5004215017" evidence="3">
    <location>
        <begin position="25"/>
        <end position="518"/>
    </location>
</feature>
<feature type="signal peptide" evidence="3">
    <location>
        <begin position="1"/>
        <end position="24"/>
    </location>
</feature>
<dbReference type="EnsemblBacteria" id="ABC22717">
    <property type="protein sequence ID" value="ABC22717"/>
    <property type="gene ID" value="Rru_A1917"/>
</dbReference>
<evidence type="ECO:0000313" key="5">
    <source>
        <dbReference type="EMBL" id="ABC22717.1"/>
    </source>
</evidence>
<feature type="domain" description="Solute-binding protein family 5" evidence="4">
    <location>
        <begin position="75"/>
        <end position="435"/>
    </location>
</feature>
<dbReference type="AlphaFoldDB" id="Q2RT28"/>
<dbReference type="HOGENOM" id="CLU_017028_7_2_5"/>
<dbReference type="InterPro" id="IPR030678">
    <property type="entry name" value="Peptide/Ni-bd"/>
</dbReference>
<dbReference type="Pfam" id="PF00496">
    <property type="entry name" value="SBP_bac_5"/>
    <property type="match status" value="1"/>
</dbReference>
<evidence type="ECO:0000259" key="4">
    <source>
        <dbReference type="Pfam" id="PF00496"/>
    </source>
</evidence>
<dbReference type="Gene3D" id="3.40.190.10">
    <property type="entry name" value="Periplasmic binding protein-like II"/>
    <property type="match status" value="1"/>
</dbReference>
<dbReference type="eggNOG" id="COG0747">
    <property type="taxonomic scope" value="Bacteria"/>
</dbReference>
<dbReference type="STRING" id="269796.Rru_A1917"/>
<dbReference type="Gene3D" id="3.10.105.10">
    <property type="entry name" value="Dipeptide-binding Protein, Domain 3"/>
    <property type="match status" value="1"/>
</dbReference>
<evidence type="ECO:0000256" key="1">
    <source>
        <dbReference type="ARBA" id="ARBA00004418"/>
    </source>
</evidence>
<dbReference type="KEGG" id="rru:Rru_A1917"/>
<dbReference type="EMBL" id="CP000230">
    <property type="protein sequence ID" value="ABC22717.1"/>
    <property type="molecule type" value="Genomic_DNA"/>
</dbReference>
<dbReference type="GO" id="GO:0043190">
    <property type="term" value="C:ATP-binding cassette (ABC) transporter complex"/>
    <property type="evidence" value="ECO:0007669"/>
    <property type="project" value="InterPro"/>
</dbReference>
<dbReference type="GO" id="GO:1904680">
    <property type="term" value="F:peptide transmembrane transporter activity"/>
    <property type="evidence" value="ECO:0007669"/>
    <property type="project" value="TreeGrafter"/>
</dbReference>
<reference evidence="5 6" key="1">
    <citation type="journal article" date="2011" name="Stand. Genomic Sci.">
        <title>Complete genome sequence of Rhodospirillum rubrum type strain (S1).</title>
        <authorList>
            <person name="Munk A.C."/>
            <person name="Copeland A."/>
            <person name="Lucas S."/>
            <person name="Lapidus A."/>
            <person name="Del Rio T.G."/>
            <person name="Barry K."/>
            <person name="Detter J.C."/>
            <person name="Hammon N."/>
            <person name="Israni S."/>
            <person name="Pitluck S."/>
            <person name="Brettin T."/>
            <person name="Bruce D."/>
            <person name="Han C."/>
            <person name="Tapia R."/>
            <person name="Gilna P."/>
            <person name="Schmutz J."/>
            <person name="Larimer F."/>
            <person name="Land M."/>
            <person name="Kyrpides N.C."/>
            <person name="Mavromatis K."/>
            <person name="Richardson P."/>
            <person name="Rohde M."/>
            <person name="Goker M."/>
            <person name="Klenk H.P."/>
            <person name="Zhang Y."/>
            <person name="Roberts G.P."/>
            <person name="Reslewic S."/>
            <person name="Schwartz D.C."/>
        </authorList>
    </citation>
    <scope>NUCLEOTIDE SEQUENCE [LARGE SCALE GENOMIC DNA]</scope>
    <source>
        <strain evidence="6">ATCC 11170 / ATH 1.1.1 / DSM 467 / LMG 4362 / NCIMB 8255 / S1</strain>
    </source>
</reference>
<dbReference type="InterPro" id="IPR000914">
    <property type="entry name" value="SBP_5_dom"/>
</dbReference>
<dbReference type="GO" id="GO:0030288">
    <property type="term" value="C:outer membrane-bounded periplasmic space"/>
    <property type="evidence" value="ECO:0007669"/>
    <property type="project" value="UniProtKB-ARBA"/>
</dbReference>
<dbReference type="SUPFAM" id="SSF53850">
    <property type="entry name" value="Periplasmic binding protein-like II"/>
    <property type="match status" value="1"/>
</dbReference>
<dbReference type="PATRIC" id="fig|269796.9.peg.2000"/>
<dbReference type="RefSeq" id="WP_011389670.1">
    <property type="nucleotide sequence ID" value="NC_007643.1"/>
</dbReference>
<organism evidence="5 6">
    <name type="scientific">Rhodospirillum rubrum (strain ATCC 11170 / ATH 1.1.1 / DSM 467 / LMG 4362 / NCIMB 8255 / S1)</name>
    <dbReference type="NCBI Taxonomy" id="269796"/>
    <lineage>
        <taxon>Bacteria</taxon>
        <taxon>Pseudomonadati</taxon>
        <taxon>Pseudomonadota</taxon>
        <taxon>Alphaproteobacteria</taxon>
        <taxon>Rhodospirillales</taxon>
        <taxon>Rhodospirillaceae</taxon>
        <taxon>Rhodospirillum</taxon>
    </lineage>
</organism>